<name>A0A8J2LGH8_9HEXA</name>
<keyword evidence="1" id="KW-1133">Transmembrane helix</keyword>
<sequence>NMHKDMLITNGFTNFDILNGHFIFVFTGDFPSDTITDHVTRVTDSARAFPKAVFLFLSAAKTQAYVPYALKPGQVQKAYDVSNSLKVPGLVQINQERSVKIDLQRKPVKVLVCPICNPTDKPKVSSPLIFVFGEFISFINATPEYETVFAEISSADWVDPLIDGTAAMSMPLILDDVVINYHPSSMNFFLGIIFVTALPKTREYSSIVQLCHPFSPVVWTMTLAFVMVLYAVLEFILYFKKHINTVKVHSGGNLKFRE</sequence>
<reference evidence="2" key="1">
    <citation type="submission" date="2021-06" db="EMBL/GenBank/DDBJ databases">
        <authorList>
            <person name="Hodson N. C."/>
            <person name="Mongue J. A."/>
            <person name="Jaron S. K."/>
        </authorList>
    </citation>
    <scope>NUCLEOTIDE SEQUENCE</scope>
</reference>
<evidence type="ECO:0000313" key="2">
    <source>
        <dbReference type="EMBL" id="CAG7831979.1"/>
    </source>
</evidence>
<keyword evidence="3" id="KW-1185">Reference proteome</keyword>
<feature type="transmembrane region" description="Helical" evidence="1">
    <location>
        <begin position="178"/>
        <end position="198"/>
    </location>
</feature>
<evidence type="ECO:0000256" key="1">
    <source>
        <dbReference type="SAM" id="Phobius"/>
    </source>
</evidence>
<dbReference type="EMBL" id="CAJVCH010562937">
    <property type="protein sequence ID" value="CAG7831979.1"/>
    <property type="molecule type" value="Genomic_DNA"/>
</dbReference>
<feature type="non-terminal residue" evidence="2">
    <location>
        <position position="1"/>
    </location>
</feature>
<keyword evidence="1" id="KW-0812">Transmembrane</keyword>
<protein>
    <submittedName>
        <fullName evidence="2">Uncharacterized protein</fullName>
    </submittedName>
</protein>
<feature type="transmembrane region" description="Helical" evidence="1">
    <location>
        <begin position="218"/>
        <end position="239"/>
    </location>
</feature>
<accession>A0A8J2LGH8</accession>
<feature type="non-terminal residue" evidence="2">
    <location>
        <position position="258"/>
    </location>
</feature>
<dbReference type="Proteomes" id="UP000708208">
    <property type="component" value="Unassembled WGS sequence"/>
</dbReference>
<keyword evidence="1" id="KW-0472">Membrane</keyword>
<proteinExistence type="predicted"/>
<gene>
    <name evidence="2" type="ORF">AFUS01_LOCUS41695</name>
</gene>
<comment type="caution">
    <text evidence="2">The sequence shown here is derived from an EMBL/GenBank/DDBJ whole genome shotgun (WGS) entry which is preliminary data.</text>
</comment>
<evidence type="ECO:0000313" key="3">
    <source>
        <dbReference type="Proteomes" id="UP000708208"/>
    </source>
</evidence>
<organism evidence="2 3">
    <name type="scientific">Allacma fusca</name>
    <dbReference type="NCBI Taxonomy" id="39272"/>
    <lineage>
        <taxon>Eukaryota</taxon>
        <taxon>Metazoa</taxon>
        <taxon>Ecdysozoa</taxon>
        <taxon>Arthropoda</taxon>
        <taxon>Hexapoda</taxon>
        <taxon>Collembola</taxon>
        <taxon>Symphypleona</taxon>
        <taxon>Sminthuridae</taxon>
        <taxon>Allacma</taxon>
    </lineage>
</organism>
<dbReference type="AlphaFoldDB" id="A0A8J2LGH8"/>